<comment type="caution">
    <text evidence="8">The sequence shown here is derived from an EMBL/GenBank/DDBJ whole genome shotgun (WGS) entry which is preliminary data.</text>
</comment>
<accession>A0A8H2XVU7</accession>
<keyword evidence="2" id="KW-0723">Serine/threonine-protein kinase</keyword>
<keyword evidence="5" id="KW-0418">Kinase</keyword>
<protein>
    <recommendedName>
        <fullName evidence="7">Protein kinase domain-containing protein</fullName>
    </recommendedName>
</protein>
<dbReference type="GO" id="GO:0005524">
    <property type="term" value="F:ATP binding"/>
    <property type="evidence" value="ECO:0007669"/>
    <property type="project" value="UniProtKB-KW"/>
</dbReference>
<organism evidence="8 9">
    <name type="scientific">Rhizoctonia solani</name>
    <dbReference type="NCBI Taxonomy" id="456999"/>
    <lineage>
        <taxon>Eukaryota</taxon>
        <taxon>Fungi</taxon>
        <taxon>Dikarya</taxon>
        <taxon>Basidiomycota</taxon>
        <taxon>Agaricomycotina</taxon>
        <taxon>Agaricomycetes</taxon>
        <taxon>Cantharellales</taxon>
        <taxon>Ceratobasidiaceae</taxon>
        <taxon>Rhizoctonia</taxon>
    </lineage>
</organism>
<sequence length="121" mass="13750">MISPWMRSGNLEQFLSTRALSRAERYQLCTQIVEGVAYLHENRIVHGDLKASNVLMSDRNIPQLTDFGSSIIREHSLQFRSSGIEGRFTLRWVASEMLQDGKAKPTFNADIHSLGMTILVR</sequence>
<evidence type="ECO:0000256" key="4">
    <source>
        <dbReference type="ARBA" id="ARBA00022741"/>
    </source>
</evidence>
<evidence type="ECO:0000259" key="7">
    <source>
        <dbReference type="PROSITE" id="PS50011"/>
    </source>
</evidence>
<reference evidence="8" key="1">
    <citation type="submission" date="2021-01" db="EMBL/GenBank/DDBJ databases">
        <authorList>
            <person name="Kaushik A."/>
        </authorList>
    </citation>
    <scope>NUCLEOTIDE SEQUENCE</scope>
    <source>
        <strain evidence="8">AG6-10EEA</strain>
    </source>
</reference>
<dbReference type="PANTHER" id="PTHR11584">
    <property type="entry name" value="SERINE/THREONINE PROTEIN KINASE"/>
    <property type="match status" value="1"/>
</dbReference>
<dbReference type="InterPro" id="IPR000719">
    <property type="entry name" value="Prot_kinase_dom"/>
</dbReference>
<evidence type="ECO:0000313" key="9">
    <source>
        <dbReference type="Proteomes" id="UP000663853"/>
    </source>
</evidence>
<evidence type="ECO:0000313" key="8">
    <source>
        <dbReference type="EMBL" id="CAE6436551.1"/>
    </source>
</evidence>
<dbReference type="EMBL" id="CAJMXA010000590">
    <property type="protein sequence ID" value="CAE6436551.1"/>
    <property type="molecule type" value="Genomic_DNA"/>
</dbReference>
<dbReference type="PROSITE" id="PS00108">
    <property type="entry name" value="PROTEIN_KINASE_ST"/>
    <property type="match status" value="1"/>
</dbReference>
<dbReference type="Pfam" id="PF07714">
    <property type="entry name" value="PK_Tyr_Ser-Thr"/>
    <property type="match status" value="1"/>
</dbReference>
<dbReference type="GO" id="GO:0004674">
    <property type="term" value="F:protein serine/threonine kinase activity"/>
    <property type="evidence" value="ECO:0007669"/>
    <property type="project" value="UniProtKB-KW"/>
</dbReference>
<comment type="similarity">
    <text evidence="1">Belongs to the protein kinase superfamily. STE Ser/Thr protein kinase family. MAP kinase kinase kinase subfamily.</text>
</comment>
<evidence type="ECO:0000256" key="1">
    <source>
        <dbReference type="ARBA" id="ARBA00006529"/>
    </source>
</evidence>
<name>A0A8H2XVU7_9AGAM</name>
<feature type="domain" description="Protein kinase" evidence="7">
    <location>
        <begin position="1"/>
        <end position="121"/>
    </location>
</feature>
<dbReference type="SUPFAM" id="SSF56112">
    <property type="entry name" value="Protein kinase-like (PK-like)"/>
    <property type="match status" value="1"/>
</dbReference>
<evidence type="ECO:0000256" key="2">
    <source>
        <dbReference type="ARBA" id="ARBA00022527"/>
    </source>
</evidence>
<evidence type="ECO:0000256" key="6">
    <source>
        <dbReference type="ARBA" id="ARBA00022840"/>
    </source>
</evidence>
<evidence type="ECO:0000256" key="3">
    <source>
        <dbReference type="ARBA" id="ARBA00022679"/>
    </source>
</evidence>
<dbReference type="InterPro" id="IPR001245">
    <property type="entry name" value="Ser-Thr/Tyr_kinase_cat_dom"/>
</dbReference>
<dbReference type="PANTHER" id="PTHR11584:SF369">
    <property type="entry name" value="MITOGEN-ACTIVATED PROTEIN KINASE KINASE KINASE 19-RELATED"/>
    <property type="match status" value="1"/>
</dbReference>
<keyword evidence="3" id="KW-0808">Transferase</keyword>
<proteinExistence type="inferred from homology"/>
<evidence type="ECO:0000256" key="5">
    <source>
        <dbReference type="ARBA" id="ARBA00022777"/>
    </source>
</evidence>
<keyword evidence="4" id="KW-0547">Nucleotide-binding</keyword>
<dbReference type="Gene3D" id="1.10.510.10">
    <property type="entry name" value="Transferase(Phosphotransferase) domain 1"/>
    <property type="match status" value="1"/>
</dbReference>
<dbReference type="Proteomes" id="UP000663853">
    <property type="component" value="Unassembled WGS sequence"/>
</dbReference>
<dbReference type="InterPro" id="IPR011009">
    <property type="entry name" value="Kinase-like_dom_sf"/>
</dbReference>
<dbReference type="PROSITE" id="PS50011">
    <property type="entry name" value="PROTEIN_KINASE_DOM"/>
    <property type="match status" value="1"/>
</dbReference>
<gene>
    <name evidence="8" type="ORF">RDB_LOCUS30849</name>
</gene>
<keyword evidence="6" id="KW-0067">ATP-binding</keyword>
<dbReference type="CDD" id="cd00180">
    <property type="entry name" value="PKc"/>
    <property type="match status" value="1"/>
</dbReference>
<dbReference type="AlphaFoldDB" id="A0A8H2XVU7"/>
<dbReference type="InterPro" id="IPR008271">
    <property type="entry name" value="Ser/Thr_kinase_AS"/>
</dbReference>